<dbReference type="Proteomes" id="UP001166286">
    <property type="component" value="Unassembled WGS sequence"/>
</dbReference>
<organism evidence="2 3">
    <name type="scientific">Cladonia borealis</name>
    <dbReference type="NCBI Taxonomy" id="184061"/>
    <lineage>
        <taxon>Eukaryota</taxon>
        <taxon>Fungi</taxon>
        <taxon>Dikarya</taxon>
        <taxon>Ascomycota</taxon>
        <taxon>Pezizomycotina</taxon>
        <taxon>Lecanoromycetes</taxon>
        <taxon>OSLEUM clade</taxon>
        <taxon>Lecanoromycetidae</taxon>
        <taxon>Lecanorales</taxon>
        <taxon>Lecanorineae</taxon>
        <taxon>Cladoniaceae</taxon>
        <taxon>Cladonia</taxon>
    </lineage>
</organism>
<name>A0AA39R082_9LECA</name>
<dbReference type="PANTHER" id="PTHR23022">
    <property type="entry name" value="TRANSPOSABLE ELEMENT-RELATED"/>
    <property type="match status" value="1"/>
</dbReference>
<dbReference type="EMBL" id="JAFEKC020000011">
    <property type="protein sequence ID" value="KAK0512440.1"/>
    <property type="molecule type" value="Genomic_DNA"/>
</dbReference>
<feature type="domain" description="Tc1-like transposase DDE" evidence="1">
    <location>
        <begin position="62"/>
        <end position="115"/>
    </location>
</feature>
<keyword evidence="3" id="KW-1185">Reference proteome</keyword>
<dbReference type="AlphaFoldDB" id="A0AA39R082"/>
<dbReference type="PANTHER" id="PTHR23022:SF119">
    <property type="entry name" value="TC1-LIKE TRANSPOSASE DDE DOMAIN-CONTAINING PROTEIN"/>
    <property type="match status" value="1"/>
</dbReference>
<evidence type="ECO:0000313" key="2">
    <source>
        <dbReference type="EMBL" id="KAK0512440.1"/>
    </source>
</evidence>
<dbReference type="InterPro" id="IPR038717">
    <property type="entry name" value="Tc1-like_DDE_dom"/>
</dbReference>
<reference evidence="2" key="1">
    <citation type="submission" date="2023-03" db="EMBL/GenBank/DDBJ databases">
        <title>Complete genome of Cladonia borealis.</title>
        <authorList>
            <person name="Park H."/>
        </authorList>
    </citation>
    <scope>NUCLEOTIDE SEQUENCE</scope>
    <source>
        <strain evidence="2">ANT050790</strain>
    </source>
</reference>
<dbReference type="GO" id="GO:0003676">
    <property type="term" value="F:nucleic acid binding"/>
    <property type="evidence" value="ECO:0007669"/>
    <property type="project" value="InterPro"/>
</dbReference>
<accession>A0AA39R082</accession>
<proteinExistence type="predicted"/>
<dbReference type="InterPro" id="IPR052338">
    <property type="entry name" value="Transposase_5"/>
</dbReference>
<sequence>MIQPKKKGKDISVMVWGAFYGVGEQSNLLRLARDPNSGRQGYSAASYVGILDEALPTLWEPGLLFMQDNASIHTSRLARQWFQENGIDVLEWPPYSPDLNPIEHLWYRLKKNVYDVRPDIEEVRGGDEHIQEVLYDALEQAWVRIDSKIMEDLVRSMERRVKAVIAADGWYTKY</sequence>
<protein>
    <recommendedName>
        <fullName evidence="1">Tc1-like transposase DDE domain-containing protein</fullName>
    </recommendedName>
</protein>
<gene>
    <name evidence="2" type="ORF">JMJ35_005568</name>
</gene>
<dbReference type="Gene3D" id="3.30.420.10">
    <property type="entry name" value="Ribonuclease H-like superfamily/Ribonuclease H"/>
    <property type="match status" value="1"/>
</dbReference>
<comment type="caution">
    <text evidence="2">The sequence shown here is derived from an EMBL/GenBank/DDBJ whole genome shotgun (WGS) entry which is preliminary data.</text>
</comment>
<evidence type="ECO:0000259" key="1">
    <source>
        <dbReference type="Pfam" id="PF13358"/>
    </source>
</evidence>
<dbReference type="InterPro" id="IPR036397">
    <property type="entry name" value="RNaseH_sf"/>
</dbReference>
<dbReference type="Pfam" id="PF13358">
    <property type="entry name" value="DDE_3"/>
    <property type="match status" value="1"/>
</dbReference>
<evidence type="ECO:0000313" key="3">
    <source>
        <dbReference type="Proteomes" id="UP001166286"/>
    </source>
</evidence>